<accession>A0ABV7HZL8</accession>
<evidence type="ECO:0000259" key="10">
    <source>
        <dbReference type="PROSITE" id="PS50893"/>
    </source>
</evidence>
<dbReference type="RefSeq" id="WP_182306279.1">
    <property type="nucleotide sequence ID" value="NZ_CP059896.1"/>
</dbReference>
<name>A0ABV7HZL8_9HYPH</name>
<evidence type="ECO:0000256" key="9">
    <source>
        <dbReference type="ARBA" id="ARBA00023136"/>
    </source>
</evidence>
<dbReference type="PROSITE" id="PS50893">
    <property type="entry name" value="ABC_TRANSPORTER_2"/>
    <property type="match status" value="2"/>
</dbReference>
<organism evidence="11 12">
    <name type="scientific">Ciceribacter thiooxidans</name>
    <dbReference type="NCBI Taxonomy" id="1969821"/>
    <lineage>
        <taxon>Bacteria</taxon>
        <taxon>Pseudomonadati</taxon>
        <taxon>Pseudomonadota</taxon>
        <taxon>Alphaproteobacteria</taxon>
        <taxon>Hyphomicrobiales</taxon>
        <taxon>Rhizobiaceae</taxon>
        <taxon>Ciceribacter</taxon>
    </lineage>
</organism>
<dbReference type="SMART" id="SM00382">
    <property type="entry name" value="AAA"/>
    <property type="match status" value="2"/>
</dbReference>
<proteinExistence type="inferred from homology"/>
<dbReference type="Proteomes" id="UP001595647">
    <property type="component" value="Unassembled WGS sequence"/>
</dbReference>
<evidence type="ECO:0000256" key="7">
    <source>
        <dbReference type="ARBA" id="ARBA00022840"/>
    </source>
</evidence>
<keyword evidence="7 11" id="KW-0067">ATP-binding</keyword>
<dbReference type="SUPFAM" id="SSF52540">
    <property type="entry name" value="P-loop containing nucleoside triphosphate hydrolases"/>
    <property type="match status" value="2"/>
</dbReference>
<keyword evidence="12" id="KW-1185">Reference proteome</keyword>
<dbReference type="InterPro" id="IPR050107">
    <property type="entry name" value="ABC_carbohydrate_import_ATPase"/>
</dbReference>
<dbReference type="CDD" id="cd03216">
    <property type="entry name" value="ABC_Carb_Monos_I"/>
    <property type="match status" value="1"/>
</dbReference>
<evidence type="ECO:0000256" key="8">
    <source>
        <dbReference type="ARBA" id="ARBA00022967"/>
    </source>
</evidence>
<reference evidence="12" key="1">
    <citation type="journal article" date="2019" name="Int. J. Syst. Evol. Microbiol.">
        <title>The Global Catalogue of Microorganisms (GCM) 10K type strain sequencing project: providing services to taxonomists for standard genome sequencing and annotation.</title>
        <authorList>
            <consortium name="The Broad Institute Genomics Platform"/>
            <consortium name="The Broad Institute Genome Sequencing Center for Infectious Disease"/>
            <person name="Wu L."/>
            <person name="Ma J."/>
        </authorList>
    </citation>
    <scope>NUCLEOTIDE SEQUENCE [LARGE SCALE GENOMIC DNA]</scope>
    <source>
        <strain evidence="12">KCTC 52231</strain>
    </source>
</reference>
<evidence type="ECO:0000256" key="3">
    <source>
        <dbReference type="ARBA" id="ARBA00022475"/>
    </source>
</evidence>
<keyword evidence="4" id="KW-0762">Sugar transport</keyword>
<keyword evidence="5" id="KW-0677">Repeat</keyword>
<dbReference type="InterPro" id="IPR017871">
    <property type="entry name" value="ABC_transporter-like_CS"/>
</dbReference>
<sequence length="511" mass="56475">MDNIILEMRSITKTFPGVKALDNVNLKVREGEIHALVGENGAGKSTLMKVLSGVYPAGTYDGEIHYDGEVRHFSTISDSEELGIIIIHQELALVPLLSIAENIFLGNEIAVNGVINWPQTFARTKELLAKVGLKDSPSTRITDIGVGKQQLVEIAKALSKKVRLLILDEPTASLNENDSDALLTLLMEFRKQGMTSIIISHKLNEIRKVADQITILRDGTTVETLDCHTQEISEDRIIKGMVGRDMEDRYPPREPKIGDVLLEVKNWNVFHQNHRDRQFLHDVNLTVRAGEVVGIAGLMGAGRTETAMSIFGRSWGHKITGNVLMRGKPVDVSTIPRAIDAGLAYVTEDRKQLGLVLQNNIVKNTTLANLGDVSKSGVIDERKEAQVASSYRNKLRIRSHSIYQEAVNLSGGNQQKVVLSKWLFTNPEVLILDEPTRGIDVGAKFEIYTIINQLAAEGKGILMISSEMPELLGTCDRVYVMNEGRIVAELPKGEASQESIMRAIMRSGEKN</sequence>
<keyword evidence="8" id="KW-1278">Translocase</keyword>
<dbReference type="InterPro" id="IPR027417">
    <property type="entry name" value="P-loop_NTPase"/>
</dbReference>
<evidence type="ECO:0000256" key="6">
    <source>
        <dbReference type="ARBA" id="ARBA00022741"/>
    </source>
</evidence>
<comment type="similarity">
    <text evidence="1">Belongs to the ABC transporter superfamily.</text>
</comment>
<dbReference type="InterPro" id="IPR053466">
    <property type="entry name" value="L-arabinose_ABC_transporter"/>
</dbReference>
<feature type="domain" description="ABC transporter" evidence="10">
    <location>
        <begin position="6"/>
        <end position="243"/>
    </location>
</feature>
<dbReference type="CDD" id="cd03215">
    <property type="entry name" value="ABC_Carb_Monos_II"/>
    <property type="match status" value="1"/>
</dbReference>
<dbReference type="InterPro" id="IPR003593">
    <property type="entry name" value="AAA+_ATPase"/>
</dbReference>
<keyword evidence="2" id="KW-0813">Transport</keyword>
<dbReference type="PANTHER" id="PTHR43790">
    <property type="entry name" value="CARBOHYDRATE TRANSPORT ATP-BINDING PROTEIN MG119-RELATED"/>
    <property type="match status" value="1"/>
</dbReference>
<dbReference type="Gene3D" id="3.40.50.300">
    <property type="entry name" value="P-loop containing nucleotide triphosphate hydrolases"/>
    <property type="match status" value="2"/>
</dbReference>
<dbReference type="GO" id="GO:0005524">
    <property type="term" value="F:ATP binding"/>
    <property type="evidence" value="ECO:0007669"/>
    <property type="project" value="UniProtKB-KW"/>
</dbReference>
<dbReference type="PANTHER" id="PTHR43790:SF1">
    <property type="entry name" value="XYLOSE IMPORT ATP-BINDING PROTEIN XYLG"/>
    <property type="match status" value="1"/>
</dbReference>
<dbReference type="InterPro" id="IPR003439">
    <property type="entry name" value="ABC_transporter-like_ATP-bd"/>
</dbReference>
<gene>
    <name evidence="11" type="primary">mmsA</name>
    <name evidence="11" type="ORF">ACFOHV_11220</name>
</gene>
<evidence type="ECO:0000256" key="2">
    <source>
        <dbReference type="ARBA" id="ARBA00022448"/>
    </source>
</evidence>
<dbReference type="EMBL" id="JBHRTG010000018">
    <property type="protein sequence ID" value="MFC3163839.1"/>
    <property type="molecule type" value="Genomic_DNA"/>
</dbReference>
<evidence type="ECO:0000313" key="12">
    <source>
        <dbReference type="Proteomes" id="UP001595647"/>
    </source>
</evidence>
<evidence type="ECO:0000256" key="1">
    <source>
        <dbReference type="ARBA" id="ARBA00005417"/>
    </source>
</evidence>
<dbReference type="Pfam" id="PF00005">
    <property type="entry name" value="ABC_tran"/>
    <property type="match status" value="2"/>
</dbReference>
<dbReference type="NCBIfam" id="NF040905">
    <property type="entry name" value="GguA"/>
    <property type="match status" value="1"/>
</dbReference>
<keyword evidence="9" id="KW-0472">Membrane</keyword>
<evidence type="ECO:0000256" key="5">
    <source>
        <dbReference type="ARBA" id="ARBA00022737"/>
    </source>
</evidence>
<comment type="caution">
    <text evidence="11">The sequence shown here is derived from an EMBL/GenBank/DDBJ whole genome shotgun (WGS) entry which is preliminary data.</text>
</comment>
<feature type="domain" description="ABC transporter" evidence="10">
    <location>
        <begin position="264"/>
        <end position="508"/>
    </location>
</feature>
<evidence type="ECO:0000256" key="4">
    <source>
        <dbReference type="ARBA" id="ARBA00022597"/>
    </source>
</evidence>
<keyword evidence="3" id="KW-1003">Cell membrane</keyword>
<keyword evidence="6" id="KW-0547">Nucleotide-binding</keyword>
<evidence type="ECO:0000313" key="11">
    <source>
        <dbReference type="EMBL" id="MFC3163839.1"/>
    </source>
</evidence>
<dbReference type="PROSITE" id="PS00211">
    <property type="entry name" value="ABC_TRANSPORTER_1"/>
    <property type="match status" value="1"/>
</dbReference>
<protein>
    <submittedName>
        <fullName evidence="11">Multiple monosaccharide ABC transporter ATP-binding protein</fullName>
    </submittedName>
</protein>